<reference evidence="2 3" key="1">
    <citation type="journal article" date="2019" name="Sci. Rep.">
        <title>Nanopore sequencing improves the draft genome of the human pathogenic amoeba Naegleria fowleri.</title>
        <authorList>
            <person name="Liechti N."/>
            <person name="Schurch N."/>
            <person name="Bruggmann R."/>
            <person name="Wittwer M."/>
        </authorList>
    </citation>
    <scope>NUCLEOTIDE SEQUENCE [LARGE SCALE GENOMIC DNA]</scope>
    <source>
        <strain evidence="2 3">ATCC 30894</strain>
    </source>
</reference>
<dbReference type="Proteomes" id="UP000444721">
    <property type="component" value="Unassembled WGS sequence"/>
</dbReference>
<sequence>MPPLLISPSFTSFTTTFHPNIAAFNNDDSSALVPPTTENSFKSTQLRLYHKTRNYHIQSLTNALHPKTEKMKSMKIPSDGQEDGAAINNTSRKQQNPNRSSFMTDLTTTFSNQQDPFTPPSPRRHVHGASPLLGITTTTPKESIFPPNHHPHKNNHPHNNQPSQDPLAAIFHSHLQPSLDVDDDTTNNRQLSDDDHLMDDKLLSSSSFSLMTSRNDLRSPPPLSTRPSTPLFPRAPHESSHSLLQKEMESPPSLNHEIHHDSSVLSTPQTFSTPTKLTSIMKDHDSSSNTRNTPIGLTSTPPPPNDDHHWLMKQISSWFSFLIHYFFKSSSFNDATLFKRILKQLVLINPYLRANIRRGREDTFRARSYGGGGGGAPTATPTTSTISYHNHSLAPWQWSL</sequence>
<accession>A0A6A5C9Z2</accession>
<gene>
    <name evidence="2" type="ORF">FDP41_007717</name>
</gene>
<name>A0A6A5C9Z2_NAEFO</name>
<feature type="region of interest" description="Disordered" evidence="1">
    <location>
        <begin position="212"/>
        <end position="306"/>
    </location>
</feature>
<feature type="compositionally biased region" description="Basic and acidic residues" evidence="1">
    <location>
        <begin position="235"/>
        <end position="249"/>
    </location>
</feature>
<feature type="compositionally biased region" description="Polar residues" evidence="1">
    <location>
        <begin position="287"/>
        <end position="299"/>
    </location>
</feature>
<organism evidence="2 3">
    <name type="scientific">Naegleria fowleri</name>
    <name type="common">Brain eating amoeba</name>
    <dbReference type="NCBI Taxonomy" id="5763"/>
    <lineage>
        <taxon>Eukaryota</taxon>
        <taxon>Discoba</taxon>
        <taxon>Heterolobosea</taxon>
        <taxon>Tetramitia</taxon>
        <taxon>Eutetramitia</taxon>
        <taxon>Vahlkampfiidae</taxon>
        <taxon>Naegleria</taxon>
    </lineage>
</organism>
<feature type="compositionally biased region" description="Polar residues" evidence="1">
    <location>
        <begin position="263"/>
        <end position="278"/>
    </location>
</feature>
<evidence type="ECO:0000256" key="1">
    <source>
        <dbReference type="SAM" id="MobiDB-lite"/>
    </source>
</evidence>
<proteinExistence type="predicted"/>
<dbReference type="VEuPathDB" id="AmoebaDB:FDP41_007717"/>
<dbReference type="VEuPathDB" id="AmoebaDB:NF0016810"/>
<evidence type="ECO:0000313" key="3">
    <source>
        <dbReference type="Proteomes" id="UP000444721"/>
    </source>
</evidence>
<comment type="caution">
    <text evidence="2">The sequence shown here is derived from an EMBL/GenBank/DDBJ whole genome shotgun (WGS) entry which is preliminary data.</text>
</comment>
<dbReference type="AlphaFoldDB" id="A0A6A5C9Z2"/>
<evidence type="ECO:0000313" key="2">
    <source>
        <dbReference type="EMBL" id="KAF0983802.1"/>
    </source>
</evidence>
<feature type="compositionally biased region" description="Polar residues" evidence="1">
    <location>
        <begin position="87"/>
        <end position="116"/>
    </location>
</feature>
<feature type="region of interest" description="Disordered" evidence="1">
    <location>
        <begin position="67"/>
        <end position="165"/>
    </location>
</feature>
<dbReference type="EMBL" id="VFQX01000004">
    <property type="protein sequence ID" value="KAF0983802.1"/>
    <property type="molecule type" value="Genomic_DNA"/>
</dbReference>
<feature type="region of interest" description="Disordered" evidence="1">
    <location>
        <begin position="178"/>
        <end position="198"/>
    </location>
</feature>
<dbReference type="OrthoDB" id="10678738at2759"/>
<dbReference type="GeneID" id="68114935"/>
<dbReference type="RefSeq" id="XP_044568515.1">
    <property type="nucleotide sequence ID" value="XM_044711492.1"/>
</dbReference>
<keyword evidence="3" id="KW-1185">Reference proteome</keyword>
<protein>
    <submittedName>
        <fullName evidence="2">Uncharacterized protein</fullName>
    </submittedName>
</protein>